<sequence length="290" mass="32620">MSNFHRGQSRRDTSKDIKKASFLKTLQELGGTLGEVSSQISEDMVSEVTKLKRDIVQSVKSATDFGQDVVQSAIERGKTAQQETRQFFGNKLEQNQESLRKKLDENQTAKEAAARAHIELIDLDAVEKFVTLVLTKSPNATPEQMTQRLLRRQLFRVSRTSVVMSVVPSKMAESVGVDHVEIALIQAEIIFQIAVAYGFELQIPECKNEAFAILDRVLRANRLATIGLSATQMIPVAGGFINTGTDTYLVYQIGNTAQQFYKSLTEEEVPGETLEVFIEETQRRYNQRLW</sequence>
<keyword evidence="2" id="KW-1185">Reference proteome</keyword>
<evidence type="ECO:0000313" key="2">
    <source>
        <dbReference type="Proteomes" id="UP000762253"/>
    </source>
</evidence>
<dbReference type="EMBL" id="QMEC01000025">
    <property type="protein sequence ID" value="NMF62892.1"/>
    <property type="molecule type" value="Genomic_DNA"/>
</dbReference>
<name>A0ABX1MAA7_9CYAN</name>
<dbReference type="Proteomes" id="UP000762253">
    <property type="component" value="Unassembled WGS sequence"/>
</dbReference>
<protein>
    <submittedName>
        <fullName evidence="1">Uncharacterized protein</fullName>
    </submittedName>
</protein>
<gene>
    <name evidence="1" type="ORF">DP115_08925</name>
</gene>
<reference evidence="1 2" key="1">
    <citation type="submission" date="2018-06" db="EMBL/GenBank/DDBJ databases">
        <title>Comparative genomics of Brasilonema spp. strains.</title>
        <authorList>
            <person name="Alvarenga D.O."/>
            <person name="Fiore M.F."/>
            <person name="Varani A.M."/>
        </authorList>
    </citation>
    <scope>NUCLEOTIDE SEQUENCE [LARGE SCALE GENOMIC DNA]</scope>
    <source>
        <strain evidence="1 2">UFV-OR1</strain>
    </source>
</reference>
<dbReference type="RefSeq" id="WP_169264493.1">
    <property type="nucleotide sequence ID" value="NZ_QMEC01000025.1"/>
</dbReference>
<proteinExistence type="predicted"/>
<accession>A0ABX1MAA7</accession>
<evidence type="ECO:0000313" key="1">
    <source>
        <dbReference type="EMBL" id="NMF62892.1"/>
    </source>
</evidence>
<organism evidence="1 2">
    <name type="scientific">Brasilonema octagenarum UFV-OR1</name>
    <dbReference type="NCBI Taxonomy" id="417115"/>
    <lineage>
        <taxon>Bacteria</taxon>
        <taxon>Bacillati</taxon>
        <taxon>Cyanobacteriota</taxon>
        <taxon>Cyanophyceae</taxon>
        <taxon>Nostocales</taxon>
        <taxon>Scytonemataceae</taxon>
        <taxon>Brasilonema</taxon>
        <taxon>Octagenarum group</taxon>
    </lineage>
</organism>
<comment type="caution">
    <text evidence="1">The sequence shown here is derived from an EMBL/GenBank/DDBJ whole genome shotgun (WGS) entry which is preliminary data.</text>
</comment>